<dbReference type="EMBL" id="KI966415">
    <property type="protein sequence ID" value="EWC46737.1"/>
    <property type="molecule type" value="Genomic_DNA"/>
</dbReference>
<dbReference type="Pfam" id="PF08881">
    <property type="entry name" value="CVNH"/>
    <property type="match status" value="1"/>
</dbReference>
<evidence type="ECO:0000256" key="1">
    <source>
        <dbReference type="SAM" id="SignalP"/>
    </source>
</evidence>
<keyword evidence="4" id="KW-1185">Reference proteome</keyword>
<feature type="signal peptide" evidence="1">
    <location>
        <begin position="1"/>
        <end position="21"/>
    </location>
</feature>
<accession>W7I2U0</accession>
<evidence type="ECO:0000313" key="4">
    <source>
        <dbReference type="Proteomes" id="UP000024837"/>
    </source>
</evidence>
<dbReference type="Gene3D" id="2.30.60.10">
    <property type="entry name" value="Cyanovirin-N"/>
    <property type="match status" value="1"/>
</dbReference>
<dbReference type="OrthoDB" id="4672515at2759"/>
<name>W7I2U0_9PEZI</name>
<proteinExistence type="predicted"/>
<dbReference type="AlphaFoldDB" id="W7I2U0"/>
<gene>
    <name evidence="3" type="ORF">DRE_03982</name>
</gene>
<dbReference type="Proteomes" id="UP000024837">
    <property type="component" value="Unassembled WGS sequence"/>
</dbReference>
<keyword evidence="1" id="KW-0732">Signal</keyword>
<dbReference type="InterPro" id="IPR011058">
    <property type="entry name" value="Cyanovirin-N"/>
</dbReference>
<dbReference type="SMART" id="SM01111">
    <property type="entry name" value="CVNH"/>
    <property type="match status" value="1"/>
</dbReference>
<feature type="domain" description="Cyanovirin-N" evidence="2">
    <location>
        <begin position="22"/>
        <end position="120"/>
    </location>
</feature>
<evidence type="ECO:0000313" key="3">
    <source>
        <dbReference type="EMBL" id="EWC46737.1"/>
    </source>
</evidence>
<evidence type="ECO:0000259" key="2">
    <source>
        <dbReference type="SMART" id="SM01111"/>
    </source>
</evidence>
<reference evidence="3 4" key="1">
    <citation type="submission" date="2013-05" db="EMBL/GenBank/DDBJ databases">
        <title>Drechslerella stenobrocha genome reveals carnivorous origination and mechanical trapping mechanism of predatory fungi.</title>
        <authorList>
            <person name="Liu X."/>
            <person name="Zhang W."/>
            <person name="Liu K."/>
        </authorList>
    </citation>
    <scope>NUCLEOTIDE SEQUENCE [LARGE SCALE GENOMIC DNA]</scope>
    <source>
        <strain evidence="3 4">248</strain>
    </source>
</reference>
<dbReference type="HOGENOM" id="CLU_1069484_0_0_1"/>
<feature type="chain" id="PRO_5004893651" description="Cyanovirin-N domain-containing protein" evidence="1">
    <location>
        <begin position="22"/>
        <end position="260"/>
    </location>
</feature>
<sequence>MIGGSGIFLLLAGLGLTAVQASISSQCINVRLQGLWLVADCLPDSGTMRFQSSVYLQNKITNREGVLQWQTNGNYAASCTECTIVAPASLSCKCRPTWGQAVPALINLQDHIAVYNGFILSNLNGTPTPPATVSSRTIPLDTSWQMFLGNTSCYSETPGLCVDQGAGSGTTCSQTSTFSTSDGVANCFVFRWPISSPAWGTWANLRVTAPSGAFRYELFDNLACNGAVAGTVQSNELGTCKEFRKQMYAVTAIPLWNAQV</sequence>
<dbReference type="SUPFAM" id="SSF51322">
    <property type="entry name" value="Cyanovirin-N"/>
    <property type="match status" value="1"/>
</dbReference>
<dbReference type="InterPro" id="IPR036673">
    <property type="entry name" value="Cyanovirin-N_sf"/>
</dbReference>
<protein>
    <recommendedName>
        <fullName evidence="2">Cyanovirin-N domain-containing protein</fullName>
    </recommendedName>
</protein>
<organism evidence="3 4">
    <name type="scientific">Drechslerella stenobrocha 248</name>
    <dbReference type="NCBI Taxonomy" id="1043628"/>
    <lineage>
        <taxon>Eukaryota</taxon>
        <taxon>Fungi</taxon>
        <taxon>Dikarya</taxon>
        <taxon>Ascomycota</taxon>
        <taxon>Pezizomycotina</taxon>
        <taxon>Orbiliomycetes</taxon>
        <taxon>Orbiliales</taxon>
        <taxon>Orbiliaceae</taxon>
        <taxon>Drechslerella</taxon>
    </lineage>
</organism>